<dbReference type="SUPFAM" id="SSF51621">
    <property type="entry name" value="Phosphoenolpyruvate/pyruvate domain"/>
    <property type="match status" value="1"/>
</dbReference>
<dbReference type="SUPFAM" id="SSF50800">
    <property type="entry name" value="PK beta-barrel domain-like"/>
    <property type="match status" value="1"/>
</dbReference>
<feature type="domain" description="Pyruvate kinase barrel" evidence="16">
    <location>
        <begin position="50"/>
        <end position="378"/>
    </location>
</feature>
<evidence type="ECO:0000256" key="14">
    <source>
        <dbReference type="ARBA" id="ARBA00048152"/>
    </source>
</evidence>
<keyword evidence="6 15" id="KW-0808">Transferase</keyword>
<dbReference type="GO" id="GO:0016301">
    <property type="term" value="F:kinase activity"/>
    <property type="evidence" value="ECO:0007669"/>
    <property type="project" value="UniProtKB-KW"/>
</dbReference>
<dbReference type="NCBIfam" id="TIGR01064">
    <property type="entry name" value="pyruv_kin"/>
    <property type="match status" value="1"/>
</dbReference>
<dbReference type="InterPro" id="IPR011037">
    <property type="entry name" value="Pyrv_Knase-like_insert_dom_sf"/>
</dbReference>
<evidence type="ECO:0000256" key="2">
    <source>
        <dbReference type="ARBA" id="ARBA00001958"/>
    </source>
</evidence>
<comment type="caution">
    <text evidence="18">The sequence shown here is derived from an EMBL/GenBank/DDBJ whole genome shotgun (WGS) entry which is preliminary data.</text>
</comment>
<dbReference type="InterPro" id="IPR018209">
    <property type="entry name" value="Pyrv_Knase_AS"/>
</dbReference>
<keyword evidence="10" id="KW-0067">ATP-binding</keyword>
<comment type="cofactor">
    <cofactor evidence="1">
        <name>Mg(2+)</name>
        <dbReference type="ChEBI" id="CHEBI:18420"/>
    </cofactor>
</comment>
<dbReference type="GO" id="GO:0009570">
    <property type="term" value="C:chloroplast stroma"/>
    <property type="evidence" value="ECO:0007669"/>
    <property type="project" value="UniProtKB-ARBA"/>
</dbReference>
<organism evidence="18 19">
    <name type="scientific">Elliptochloris bilobata</name>
    <dbReference type="NCBI Taxonomy" id="381761"/>
    <lineage>
        <taxon>Eukaryota</taxon>
        <taxon>Viridiplantae</taxon>
        <taxon>Chlorophyta</taxon>
        <taxon>core chlorophytes</taxon>
        <taxon>Trebouxiophyceae</taxon>
        <taxon>Trebouxiophyceae incertae sedis</taxon>
        <taxon>Elliptochloris clade</taxon>
        <taxon>Elliptochloris</taxon>
    </lineage>
</organism>
<comment type="similarity">
    <text evidence="4 15">Belongs to the pyruvate kinase family.</text>
</comment>
<reference evidence="18 19" key="1">
    <citation type="journal article" date="2024" name="Nat. Commun.">
        <title>Phylogenomics reveals the evolutionary origins of lichenization in chlorophyte algae.</title>
        <authorList>
            <person name="Puginier C."/>
            <person name="Libourel C."/>
            <person name="Otte J."/>
            <person name="Skaloud P."/>
            <person name="Haon M."/>
            <person name="Grisel S."/>
            <person name="Petersen M."/>
            <person name="Berrin J.G."/>
            <person name="Delaux P.M."/>
            <person name="Dal Grande F."/>
            <person name="Keller J."/>
        </authorList>
    </citation>
    <scope>NUCLEOTIDE SEQUENCE [LARGE SCALE GENOMIC DNA]</scope>
    <source>
        <strain evidence="18 19">SAG 245.80</strain>
    </source>
</reference>
<dbReference type="PROSITE" id="PS00110">
    <property type="entry name" value="PYRUVATE_KINASE"/>
    <property type="match status" value="1"/>
</dbReference>
<keyword evidence="9 15" id="KW-0418">Kinase</keyword>
<evidence type="ECO:0000256" key="9">
    <source>
        <dbReference type="ARBA" id="ARBA00022777"/>
    </source>
</evidence>
<keyword evidence="8" id="KW-0547">Nucleotide-binding</keyword>
<keyword evidence="12 15" id="KW-0324">Glycolysis</keyword>
<dbReference type="EC" id="2.7.1.40" evidence="5 15"/>
<evidence type="ECO:0000259" key="16">
    <source>
        <dbReference type="Pfam" id="PF00224"/>
    </source>
</evidence>
<evidence type="ECO:0000256" key="6">
    <source>
        <dbReference type="ARBA" id="ARBA00022679"/>
    </source>
</evidence>
<name>A0AAW1R0X2_9CHLO</name>
<protein>
    <recommendedName>
        <fullName evidence="5 15">Pyruvate kinase</fullName>
        <ecNumber evidence="5 15">2.7.1.40</ecNumber>
    </recommendedName>
</protein>
<comment type="cofactor">
    <cofactor evidence="2">
        <name>K(+)</name>
        <dbReference type="ChEBI" id="CHEBI:29103"/>
    </cofactor>
</comment>
<dbReference type="Gene3D" id="3.20.20.60">
    <property type="entry name" value="Phosphoenolpyruvate-binding domains"/>
    <property type="match status" value="1"/>
</dbReference>
<dbReference type="InterPro" id="IPR015813">
    <property type="entry name" value="Pyrv/PenolPyrv_kinase-like_dom"/>
</dbReference>
<evidence type="ECO:0000313" key="19">
    <source>
        <dbReference type="Proteomes" id="UP001445335"/>
    </source>
</evidence>
<dbReference type="AlphaFoldDB" id="A0AAW1R0X2"/>
<keyword evidence="13" id="KW-0670">Pyruvate</keyword>
<evidence type="ECO:0000256" key="7">
    <source>
        <dbReference type="ARBA" id="ARBA00022723"/>
    </source>
</evidence>
<dbReference type="Gene3D" id="3.40.1380.20">
    <property type="entry name" value="Pyruvate kinase, C-terminal domain"/>
    <property type="match status" value="1"/>
</dbReference>
<dbReference type="InterPro" id="IPR015795">
    <property type="entry name" value="Pyrv_Knase_C"/>
</dbReference>
<accession>A0AAW1R0X2</accession>
<comment type="catalytic activity">
    <reaction evidence="14 15">
        <text>pyruvate + ATP = phosphoenolpyruvate + ADP + H(+)</text>
        <dbReference type="Rhea" id="RHEA:18157"/>
        <dbReference type="ChEBI" id="CHEBI:15361"/>
        <dbReference type="ChEBI" id="CHEBI:15378"/>
        <dbReference type="ChEBI" id="CHEBI:30616"/>
        <dbReference type="ChEBI" id="CHEBI:58702"/>
        <dbReference type="ChEBI" id="CHEBI:456216"/>
        <dbReference type="EC" id="2.7.1.40"/>
    </reaction>
</comment>
<evidence type="ECO:0000256" key="3">
    <source>
        <dbReference type="ARBA" id="ARBA00004997"/>
    </source>
</evidence>
<evidence type="ECO:0000256" key="12">
    <source>
        <dbReference type="ARBA" id="ARBA00023152"/>
    </source>
</evidence>
<dbReference type="GO" id="GO:0004743">
    <property type="term" value="F:pyruvate kinase activity"/>
    <property type="evidence" value="ECO:0007669"/>
    <property type="project" value="UniProtKB-EC"/>
</dbReference>
<keyword evidence="7" id="KW-0479">Metal-binding</keyword>
<dbReference type="PANTHER" id="PTHR11817">
    <property type="entry name" value="PYRUVATE KINASE"/>
    <property type="match status" value="1"/>
</dbReference>
<evidence type="ECO:0000256" key="4">
    <source>
        <dbReference type="ARBA" id="ARBA00008663"/>
    </source>
</evidence>
<dbReference type="InterPro" id="IPR015806">
    <property type="entry name" value="Pyrv_Knase_insert_dom_sf"/>
</dbReference>
<dbReference type="Pfam" id="PF00224">
    <property type="entry name" value="PK"/>
    <property type="match status" value="1"/>
</dbReference>
<dbReference type="InterPro" id="IPR001697">
    <property type="entry name" value="Pyr_Knase"/>
</dbReference>
<evidence type="ECO:0000256" key="13">
    <source>
        <dbReference type="ARBA" id="ARBA00023317"/>
    </source>
</evidence>
<evidence type="ECO:0000256" key="10">
    <source>
        <dbReference type="ARBA" id="ARBA00022840"/>
    </source>
</evidence>
<gene>
    <name evidence="18" type="ORF">WJX81_004234</name>
</gene>
<comment type="pathway">
    <text evidence="3 15">Carbohydrate degradation; glycolysis; pyruvate from D-glyceraldehyde 3-phosphate: step 5/5.</text>
</comment>
<dbReference type="InterPro" id="IPR015793">
    <property type="entry name" value="Pyrv_Knase_brl"/>
</dbReference>
<dbReference type="SUPFAM" id="SSF52935">
    <property type="entry name" value="PK C-terminal domain-like"/>
    <property type="match status" value="1"/>
</dbReference>
<evidence type="ECO:0000256" key="11">
    <source>
        <dbReference type="ARBA" id="ARBA00022842"/>
    </source>
</evidence>
<keyword evidence="19" id="KW-1185">Reference proteome</keyword>
<dbReference type="Pfam" id="PF02887">
    <property type="entry name" value="PK_C"/>
    <property type="match status" value="1"/>
</dbReference>
<evidence type="ECO:0000256" key="5">
    <source>
        <dbReference type="ARBA" id="ARBA00012142"/>
    </source>
</evidence>
<dbReference type="EMBL" id="JALJOU010000060">
    <property type="protein sequence ID" value="KAK9827259.1"/>
    <property type="molecule type" value="Genomic_DNA"/>
</dbReference>
<evidence type="ECO:0000256" key="1">
    <source>
        <dbReference type="ARBA" id="ARBA00001946"/>
    </source>
</evidence>
<dbReference type="GO" id="GO:0030955">
    <property type="term" value="F:potassium ion binding"/>
    <property type="evidence" value="ECO:0007669"/>
    <property type="project" value="InterPro"/>
</dbReference>
<feature type="domain" description="Pyruvate kinase C-terminal" evidence="17">
    <location>
        <begin position="415"/>
        <end position="516"/>
    </location>
</feature>
<sequence>MARHQKFSWTAVASPAQHIAVKNGVGAAERLEVDSVLAKELGENGFRSTRRTKIICTIGPTSCSEEMLETLAVNGMNLARLNMCHGTREWHHEIISRIRRLNQDKGFSVAIMLDTEGSEVHTSALDQPIKAEVGEEYVLTIRDPSSVGAMAIGVSYDAFVDDVEVGDSVVVDGGMVSLEVESKMGPDVHCRVVDPGIILSRANLTFRRDGAVIRARNSMLPVLSSKDWLDIDFAIRERVDFIAVSFVKSADVIKNLKSYLNSRADKVIEVIAKVESHDSVPNIAEIVEASDAVMVARGDLGAQIPLEDVPSVQKEVVVRCRQLGRPVIVASHLLQSMIEYPTPTRAEVADISDVVRQRADALMLSGESAVGAYPDKAVNVLRAVATRIEEWVRQEKHGQIVLPQLANVPDGRVSEELCASASTMANNLGARAIFVYTRRGYMANFLSRCRPDCPVFAFTDQQDVRQRLNLRWGVMPFRLDFAPDPEENVDRTFRLLKRRDLVQPGDLVVVVSDIRPDSSDASVVRSVQIRRVPA</sequence>
<dbReference type="GO" id="GO:0005524">
    <property type="term" value="F:ATP binding"/>
    <property type="evidence" value="ECO:0007669"/>
    <property type="project" value="UniProtKB-KW"/>
</dbReference>
<dbReference type="Gene3D" id="2.40.33.10">
    <property type="entry name" value="PK beta-barrel domain-like"/>
    <property type="match status" value="1"/>
</dbReference>
<evidence type="ECO:0000256" key="15">
    <source>
        <dbReference type="RuleBase" id="RU000504"/>
    </source>
</evidence>
<dbReference type="Proteomes" id="UP001445335">
    <property type="component" value="Unassembled WGS sequence"/>
</dbReference>
<evidence type="ECO:0000259" key="17">
    <source>
        <dbReference type="Pfam" id="PF02887"/>
    </source>
</evidence>
<evidence type="ECO:0000313" key="18">
    <source>
        <dbReference type="EMBL" id="KAK9827259.1"/>
    </source>
</evidence>
<evidence type="ECO:0000256" key="8">
    <source>
        <dbReference type="ARBA" id="ARBA00022741"/>
    </source>
</evidence>
<dbReference type="FunFam" id="3.20.20.60:FF:000025">
    <property type="entry name" value="Pyruvate kinase"/>
    <property type="match status" value="1"/>
</dbReference>
<dbReference type="GO" id="GO:0000287">
    <property type="term" value="F:magnesium ion binding"/>
    <property type="evidence" value="ECO:0007669"/>
    <property type="project" value="InterPro"/>
</dbReference>
<dbReference type="InterPro" id="IPR040442">
    <property type="entry name" value="Pyrv_kinase-like_dom_sf"/>
</dbReference>
<proteinExistence type="inferred from homology"/>
<dbReference type="PRINTS" id="PR01050">
    <property type="entry name" value="PYRUVTKNASE"/>
</dbReference>
<dbReference type="InterPro" id="IPR036918">
    <property type="entry name" value="Pyrv_Knase_C_sf"/>
</dbReference>
<keyword evidence="11 15" id="KW-0460">Magnesium</keyword>